<sequence length="87" mass="9376">AYNRATGSAMDDPALVARAMLRMLEAETPERFLGYPEKLAVRINGIAPALLDGAFARHRRSLPALPQEPAERAGDSAARASSFTTIH</sequence>
<dbReference type="AlphaFoldDB" id="A0A3A8NXQ6"/>
<dbReference type="EMBL" id="RAWK01000589">
    <property type="protein sequence ID" value="RKH49147.1"/>
    <property type="molecule type" value="Genomic_DNA"/>
</dbReference>
<keyword evidence="3" id="KW-1185">Reference proteome</keyword>
<proteinExistence type="predicted"/>
<gene>
    <name evidence="2" type="ORF">D7W81_41575</name>
</gene>
<feature type="non-terminal residue" evidence="2">
    <location>
        <position position="1"/>
    </location>
</feature>
<name>A0A3A8NXQ6_9BACT</name>
<dbReference type="RefSeq" id="WP_208721704.1">
    <property type="nucleotide sequence ID" value="NZ_RAWK01000589.1"/>
</dbReference>
<evidence type="ECO:0008006" key="4">
    <source>
        <dbReference type="Google" id="ProtNLM"/>
    </source>
</evidence>
<protein>
    <recommendedName>
        <fullName evidence="4">Short-chain dehydrogenase</fullName>
    </recommendedName>
</protein>
<comment type="caution">
    <text evidence="2">The sequence shown here is derived from an EMBL/GenBank/DDBJ whole genome shotgun (WGS) entry which is preliminary data.</text>
</comment>
<reference evidence="3" key="1">
    <citation type="submission" date="2018-09" db="EMBL/GenBank/DDBJ databases">
        <authorList>
            <person name="Livingstone P.G."/>
            <person name="Whitworth D.E."/>
        </authorList>
    </citation>
    <scope>NUCLEOTIDE SEQUENCE [LARGE SCALE GENOMIC DNA]</scope>
    <source>
        <strain evidence="3">AB050A</strain>
    </source>
</reference>
<dbReference type="Proteomes" id="UP000267003">
    <property type="component" value="Unassembled WGS sequence"/>
</dbReference>
<evidence type="ECO:0000313" key="3">
    <source>
        <dbReference type="Proteomes" id="UP000267003"/>
    </source>
</evidence>
<evidence type="ECO:0000313" key="2">
    <source>
        <dbReference type="EMBL" id="RKH49147.1"/>
    </source>
</evidence>
<organism evidence="2 3">
    <name type="scientific">Corallococcus aberystwythensis</name>
    <dbReference type="NCBI Taxonomy" id="2316722"/>
    <lineage>
        <taxon>Bacteria</taxon>
        <taxon>Pseudomonadati</taxon>
        <taxon>Myxococcota</taxon>
        <taxon>Myxococcia</taxon>
        <taxon>Myxococcales</taxon>
        <taxon>Cystobacterineae</taxon>
        <taxon>Myxococcaceae</taxon>
        <taxon>Corallococcus</taxon>
    </lineage>
</organism>
<evidence type="ECO:0000256" key="1">
    <source>
        <dbReference type="SAM" id="MobiDB-lite"/>
    </source>
</evidence>
<feature type="region of interest" description="Disordered" evidence="1">
    <location>
        <begin position="62"/>
        <end position="87"/>
    </location>
</feature>
<accession>A0A3A8NXQ6</accession>